<protein>
    <submittedName>
        <fullName evidence="1">Uncharacterized protein</fullName>
    </submittedName>
</protein>
<accession>A0A3M6U323</accession>
<reference evidence="1 2" key="1">
    <citation type="journal article" date="2018" name="Sci. Rep.">
        <title>Comparative analysis of the Pocillopora damicornis genome highlights role of immune system in coral evolution.</title>
        <authorList>
            <person name="Cunning R."/>
            <person name="Bay R.A."/>
            <person name="Gillette P."/>
            <person name="Baker A.C."/>
            <person name="Traylor-Knowles N."/>
        </authorList>
    </citation>
    <scope>NUCLEOTIDE SEQUENCE [LARGE SCALE GENOMIC DNA]</scope>
    <source>
        <strain evidence="1">RSMAS</strain>
        <tissue evidence="1">Whole animal</tissue>
    </source>
</reference>
<proteinExistence type="predicted"/>
<organism evidence="1 2">
    <name type="scientific">Pocillopora damicornis</name>
    <name type="common">Cauliflower coral</name>
    <name type="synonym">Millepora damicornis</name>
    <dbReference type="NCBI Taxonomy" id="46731"/>
    <lineage>
        <taxon>Eukaryota</taxon>
        <taxon>Metazoa</taxon>
        <taxon>Cnidaria</taxon>
        <taxon>Anthozoa</taxon>
        <taxon>Hexacorallia</taxon>
        <taxon>Scleractinia</taxon>
        <taxon>Astrocoeniina</taxon>
        <taxon>Pocilloporidae</taxon>
        <taxon>Pocillopora</taxon>
    </lineage>
</organism>
<dbReference type="Proteomes" id="UP000275408">
    <property type="component" value="Unassembled WGS sequence"/>
</dbReference>
<dbReference type="AlphaFoldDB" id="A0A3M6U323"/>
<sequence length="91" mass="10390">MEIVLEIKCTSFEEKRGYRSSESQAPNYNNVPKRFLLLKQQGILFWPNNTEISADCNDSHSSKTVRSNCQCLKSLKSTKPFTKHPPTVKQG</sequence>
<evidence type="ECO:0000313" key="2">
    <source>
        <dbReference type="Proteomes" id="UP000275408"/>
    </source>
</evidence>
<dbReference type="EMBL" id="RCHS01002311">
    <property type="protein sequence ID" value="RMX48093.1"/>
    <property type="molecule type" value="Genomic_DNA"/>
</dbReference>
<evidence type="ECO:0000313" key="1">
    <source>
        <dbReference type="EMBL" id="RMX48093.1"/>
    </source>
</evidence>
<comment type="caution">
    <text evidence="1">The sequence shown here is derived from an EMBL/GenBank/DDBJ whole genome shotgun (WGS) entry which is preliminary data.</text>
</comment>
<name>A0A3M6U323_POCDA</name>
<gene>
    <name evidence="1" type="ORF">pdam_00002657</name>
</gene>
<keyword evidence="2" id="KW-1185">Reference proteome</keyword>